<dbReference type="EMBL" id="JAJSOF020000017">
    <property type="protein sequence ID" value="KAJ4440144.1"/>
    <property type="molecule type" value="Genomic_DNA"/>
</dbReference>
<evidence type="ECO:0008006" key="3">
    <source>
        <dbReference type="Google" id="ProtNLM"/>
    </source>
</evidence>
<dbReference type="PANTHER" id="PTHR47027:SF20">
    <property type="entry name" value="REVERSE TRANSCRIPTASE-LIKE PROTEIN WITH RNA-DIRECTED DNA POLYMERASE DOMAIN"/>
    <property type="match status" value="1"/>
</dbReference>
<sequence>MLEENPQTIRENTGILLEASKQIGLEVNPEKTKFMIMSRDENIVRNENIKIGNLSFEEVEKFKYLGETVTNINAPNVGRQDVHFGAHSSGQEETVDEQERIVENNHGYRNIKSRRLRWAGHVARMGKSRNAYRVLVGRPEGKRSLGRPRRRWEDNIKMDLREVGYDDRDWINLAQDRDRWWAYVRAAINLQVPIFTFLIKKKSLSRDLLINSVEVKSHLSQRHAAELLGVPHLYLQRRLQSGQDNHLKSKGRQTTFTPEQENELVSRILKLYACTHVVLDYTATQFVGAEKKTVFVCGRYYSPQWERSRTIVIPSRAVTPKLQELHPRPYVVPAQQYQLCCFFIVISLTLIKTCSTGMGDAIRGHQRTCAFWLLGLTQANKQQMLHVNSLCCFSFQAVCWPLLSAWQHLATLLAAMISYQPYHHHHYHHYCCCLEKAMLIYLMPANEIIASPLGSRRPHLPPTNLLPPPDKVVMLRSGQPSSSSTSSSRSFSLLATAVLPASSLRL</sequence>
<dbReference type="PANTHER" id="PTHR47027">
    <property type="entry name" value="REVERSE TRANSCRIPTASE DOMAIN-CONTAINING PROTEIN"/>
    <property type="match status" value="1"/>
</dbReference>
<evidence type="ECO:0000313" key="1">
    <source>
        <dbReference type="EMBL" id="KAJ4440144.1"/>
    </source>
</evidence>
<organism evidence="1 2">
    <name type="scientific">Periplaneta americana</name>
    <name type="common">American cockroach</name>
    <name type="synonym">Blatta americana</name>
    <dbReference type="NCBI Taxonomy" id="6978"/>
    <lineage>
        <taxon>Eukaryota</taxon>
        <taxon>Metazoa</taxon>
        <taxon>Ecdysozoa</taxon>
        <taxon>Arthropoda</taxon>
        <taxon>Hexapoda</taxon>
        <taxon>Insecta</taxon>
        <taxon>Pterygota</taxon>
        <taxon>Neoptera</taxon>
        <taxon>Polyneoptera</taxon>
        <taxon>Dictyoptera</taxon>
        <taxon>Blattodea</taxon>
        <taxon>Blattoidea</taxon>
        <taxon>Blattidae</taxon>
        <taxon>Blattinae</taxon>
        <taxon>Periplaneta</taxon>
    </lineage>
</organism>
<reference evidence="1 2" key="1">
    <citation type="journal article" date="2022" name="Allergy">
        <title>Genome assembly and annotation of Periplaneta americana reveal a comprehensive cockroach allergen profile.</title>
        <authorList>
            <person name="Wang L."/>
            <person name="Xiong Q."/>
            <person name="Saelim N."/>
            <person name="Wang L."/>
            <person name="Nong W."/>
            <person name="Wan A.T."/>
            <person name="Shi M."/>
            <person name="Liu X."/>
            <person name="Cao Q."/>
            <person name="Hui J.H.L."/>
            <person name="Sookrung N."/>
            <person name="Leung T.F."/>
            <person name="Tungtrongchitr A."/>
            <person name="Tsui S.K.W."/>
        </authorList>
    </citation>
    <scope>NUCLEOTIDE SEQUENCE [LARGE SCALE GENOMIC DNA]</scope>
    <source>
        <strain evidence="1">PWHHKU_190912</strain>
    </source>
</reference>
<accession>A0ABQ8T0Z7</accession>
<dbReference type="Proteomes" id="UP001148838">
    <property type="component" value="Unassembled WGS sequence"/>
</dbReference>
<gene>
    <name evidence="1" type="ORF">ANN_08282</name>
</gene>
<evidence type="ECO:0000313" key="2">
    <source>
        <dbReference type="Proteomes" id="UP001148838"/>
    </source>
</evidence>
<protein>
    <recommendedName>
        <fullName evidence="3">Reverse transcriptase domain-containing protein</fullName>
    </recommendedName>
</protein>
<comment type="caution">
    <text evidence="1">The sequence shown here is derived from an EMBL/GenBank/DDBJ whole genome shotgun (WGS) entry which is preliminary data.</text>
</comment>
<proteinExistence type="predicted"/>
<name>A0ABQ8T0Z7_PERAM</name>
<keyword evidence="2" id="KW-1185">Reference proteome</keyword>